<proteinExistence type="predicted"/>
<organism evidence="2 3">
    <name type="scientific">Candidatus Nitrospira nitrosa</name>
    <dbReference type="NCBI Taxonomy" id="1742972"/>
    <lineage>
        <taxon>Bacteria</taxon>
        <taxon>Pseudomonadati</taxon>
        <taxon>Nitrospirota</taxon>
        <taxon>Nitrospiria</taxon>
        <taxon>Nitrospirales</taxon>
        <taxon>Nitrospiraceae</taxon>
        <taxon>Nitrospira</taxon>
    </lineage>
</organism>
<dbReference type="CDD" id="cd00761">
    <property type="entry name" value="Glyco_tranf_GTA_type"/>
    <property type="match status" value="1"/>
</dbReference>
<sequence length="347" mass="38241">MGSVSPTPTIAVVIPNRNDSAFLTTCLESVLKQSVRPNQIIFVDDQSLDDSLAKARAKLDGVEGGIVLANASCLGTMKTLNEGLKQVTCDYVVFLASNDSLMDGMIEQAQSSIAKFGWPGVWSAMVWAADEHGQCRYIYPSPVIALKESYFSPEECICLALKLGNWFTGTTLVFHRESLQYIGGFDAEYRGLADLFAALTVSSLRGAVFCPQPLGVMRMHSGGYLWKTLTDLDNLEAILEKIEVRGFGLSPKLYTNQFCSRTRLRIRFAALRASCITVHRNWSGVQYRLVHAANSLLGAKSRLAVVLAFILLRPFDAAAFVKYRLFGMLWVMGHSLKSLGARPHISK</sequence>
<evidence type="ECO:0000313" key="2">
    <source>
        <dbReference type="EMBL" id="CUS35099.1"/>
    </source>
</evidence>
<feature type="domain" description="Glycosyltransferase 2-like" evidence="1">
    <location>
        <begin position="12"/>
        <end position="115"/>
    </location>
</feature>
<dbReference type="EMBL" id="CZQA01000008">
    <property type="protein sequence ID" value="CUS35099.1"/>
    <property type="molecule type" value="Genomic_DNA"/>
</dbReference>
<dbReference type="Proteomes" id="UP000199032">
    <property type="component" value="Unassembled WGS sequence"/>
</dbReference>
<evidence type="ECO:0000313" key="3">
    <source>
        <dbReference type="Proteomes" id="UP000199032"/>
    </source>
</evidence>
<gene>
    <name evidence="2" type="ORF">COMA1_20121</name>
</gene>
<reference evidence="2 3" key="1">
    <citation type="submission" date="2015-10" db="EMBL/GenBank/DDBJ databases">
        <authorList>
            <person name="Gilbert D.G."/>
        </authorList>
    </citation>
    <scope>NUCLEOTIDE SEQUENCE [LARGE SCALE GENOMIC DNA]</scope>
    <source>
        <strain evidence="2">COMA1</strain>
    </source>
</reference>
<dbReference type="SUPFAM" id="SSF53448">
    <property type="entry name" value="Nucleotide-diphospho-sugar transferases"/>
    <property type="match status" value="1"/>
</dbReference>
<dbReference type="PANTHER" id="PTHR22916">
    <property type="entry name" value="GLYCOSYLTRANSFERASE"/>
    <property type="match status" value="1"/>
</dbReference>
<dbReference type="GO" id="GO:0016758">
    <property type="term" value="F:hexosyltransferase activity"/>
    <property type="evidence" value="ECO:0007669"/>
    <property type="project" value="UniProtKB-ARBA"/>
</dbReference>
<dbReference type="InterPro" id="IPR001173">
    <property type="entry name" value="Glyco_trans_2-like"/>
</dbReference>
<dbReference type="InterPro" id="IPR029044">
    <property type="entry name" value="Nucleotide-diphossugar_trans"/>
</dbReference>
<dbReference type="AlphaFoldDB" id="A0A0S4LGN1"/>
<dbReference type="STRING" id="1742972.COMA1_20121"/>
<dbReference type="Pfam" id="PF00535">
    <property type="entry name" value="Glycos_transf_2"/>
    <property type="match status" value="1"/>
</dbReference>
<dbReference type="Gene3D" id="3.90.550.10">
    <property type="entry name" value="Spore Coat Polysaccharide Biosynthesis Protein SpsA, Chain A"/>
    <property type="match status" value="1"/>
</dbReference>
<accession>A0A0S4LGN1</accession>
<keyword evidence="3" id="KW-1185">Reference proteome</keyword>
<evidence type="ECO:0000259" key="1">
    <source>
        <dbReference type="Pfam" id="PF00535"/>
    </source>
</evidence>
<dbReference type="RefSeq" id="WP_090747352.1">
    <property type="nucleotide sequence ID" value="NZ_CZQA01000008.1"/>
</dbReference>
<dbReference type="PANTHER" id="PTHR22916:SF3">
    <property type="entry name" value="UDP-GLCNAC:BETAGAL BETA-1,3-N-ACETYLGLUCOSAMINYLTRANSFERASE-LIKE PROTEIN 1"/>
    <property type="match status" value="1"/>
</dbReference>
<protein>
    <recommendedName>
        <fullName evidence="1">Glycosyltransferase 2-like domain-containing protein</fullName>
    </recommendedName>
</protein>
<name>A0A0S4LGN1_9BACT</name>